<keyword evidence="2" id="KW-1185">Reference proteome</keyword>
<protein>
    <submittedName>
        <fullName evidence="1">Uncharacterized protein</fullName>
    </submittedName>
</protein>
<reference evidence="2" key="1">
    <citation type="journal article" date="2014" name="Science">
        <title>Ancient hybridizations among the ancestral genomes of bread wheat.</title>
        <authorList>
            <consortium name="International Wheat Genome Sequencing Consortium,"/>
            <person name="Marcussen T."/>
            <person name="Sandve S.R."/>
            <person name="Heier L."/>
            <person name="Spannagl M."/>
            <person name="Pfeifer M."/>
            <person name="Jakobsen K.S."/>
            <person name="Wulff B.B."/>
            <person name="Steuernagel B."/>
            <person name="Mayer K.F."/>
            <person name="Olsen O.A."/>
        </authorList>
    </citation>
    <scope>NUCLEOTIDE SEQUENCE [LARGE SCALE GENOMIC DNA]</scope>
    <source>
        <strain evidence="2">cv. AL8/78</strain>
    </source>
</reference>
<proteinExistence type="predicted"/>
<evidence type="ECO:0000313" key="2">
    <source>
        <dbReference type="Proteomes" id="UP000015105"/>
    </source>
</evidence>
<reference evidence="1" key="5">
    <citation type="journal article" date="2021" name="G3 (Bethesda)">
        <title>Aegilops tauschii genome assembly Aet v5.0 features greater sequence contiguity and improved annotation.</title>
        <authorList>
            <person name="Wang L."/>
            <person name="Zhu T."/>
            <person name="Rodriguez J.C."/>
            <person name="Deal K.R."/>
            <person name="Dubcovsky J."/>
            <person name="McGuire P.E."/>
            <person name="Lux T."/>
            <person name="Spannagl M."/>
            <person name="Mayer K.F.X."/>
            <person name="Baldrich P."/>
            <person name="Meyers B.C."/>
            <person name="Huo N."/>
            <person name="Gu Y.Q."/>
            <person name="Zhou H."/>
            <person name="Devos K.M."/>
            <person name="Bennetzen J.L."/>
            <person name="Unver T."/>
            <person name="Budak H."/>
            <person name="Gulick P.J."/>
            <person name="Galiba G."/>
            <person name="Kalapos B."/>
            <person name="Nelson D.R."/>
            <person name="Li P."/>
            <person name="You F.M."/>
            <person name="Luo M.C."/>
            <person name="Dvorak J."/>
        </authorList>
    </citation>
    <scope>NUCLEOTIDE SEQUENCE [LARGE SCALE GENOMIC DNA]</scope>
    <source>
        <strain evidence="1">cv. AL8/78</strain>
    </source>
</reference>
<organism evidence="1 2">
    <name type="scientific">Aegilops tauschii subsp. strangulata</name>
    <name type="common">Goatgrass</name>
    <dbReference type="NCBI Taxonomy" id="200361"/>
    <lineage>
        <taxon>Eukaryota</taxon>
        <taxon>Viridiplantae</taxon>
        <taxon>Streptophyta</taxon>
        <taxon>Embryophyta</taxon>
        <taxon>Tracheophyta</taxon>
        <taxon>Spermatophyta</taxon>
        <taxon>Magnoliopsida</taxon>
        <taxon>Liliopsida</taxon>
        <taxon>Poales</taxon>
        <taxon>Poaceae</taxon>
        <taxon>BOP clade</taxon>
        <taxon>Pooideae</taxon>
        <taxon>Triticodae</taxon>
        <taxon>Triticeae</taxon>
        <taxon>Triticinae</taxon>
        <taxon>Aegilops</taxon>
    </lineage>
</organism>
<dbReference type="EnsemblPlants" id="AET4Gv20286800.2">
    <property type="protein sequence ID" value="AET4Gv20286800.2"/>
    <property type="gene ID" value="AET4Gv20286800"/>
</dbReference>
<reference evidence="1" key="4">
    <citation type="submission" date="2019-03" db="UniProtKB">
        <authorList>
            <consortium name="EnsemblPlants"/>
        </authorList>
    </citation>
    <scope>IDENTIFICATION</scope>
</reference>
<reference evidence="2" key="2">
    <citation type="journal article" date="2017" name="Nat. Plants">
        <title>The Aegilops tauschii genome reveals multiple impacts of transposons.</title>
        <authorList>
            <person name="Zhao G."/>
            <person name="Zou C."/>
            <person name="Li K."/>
            <person name="Wang K."/>
            <person name="Li T."/>
            <person name="Gao L."/>
            <person name="Zhang X."/>
            <person name="Wang H."/>
            <person name="Yang Z."/>
            <person name="Liu X."/>
            <person name="Jiang W."/>
            <person name="Mao L."/>
            <person name="Kong X."/>
            <person name="Jiao Y."/>
            <person name="Jia J."/>
        </authorList>
    </citation>
    <scope>NUCLEOTIDE SEQUENCE [LARGE SCALE GENOMIC DNA]</scope>
    <source>
        <strain evidence="2">cv. AL8/78</strain>
    </source>
</reference>
<name>A0A453HTH4_AEGTS</name>
<reference evidence="1" key="3">
    <citation type="journal article" date="2017" name="Nature">
        <title>Genome sequence of the progenitor of the wheat D genome Aegilops tauschii.</title>
        <authorList>
            <person name="Luo M.C."/>
            <person name="Gu Y.Q."/>
            <person name="Puiu D."/>
            <person name="Wang H."/>
            <person name="Twardziok S.O."/>
            <person name="Deal K.R."/>
            <person name="Huo N."/>
            <person name="Zhu T."/>
            <person name="Wang L."/>
            <person name="Wang Y."/>
            <person name="McGuire P.E."/>
            <person name="Liu S."/>
            <person name="Long H."/>
            <person name="Ramasamy R.K."/>
            <person name="Rodriguez J.C."/>
            <person name="Van S.L."/>
            <person name="Yuan L."/>
            <person name="Wang Z."/>
            <person name="Xia Z."/>
            <person name="Xiao L."/>
            <person name="Anderson O.D."/>
            <person name="Ouyang S."/>
            <person name="Liang Y."/>
            <person name="Zimin A.V."/>
            <person name="Pertea G."/>
            <person name="Qi P."/>
            <person name="Bennetzen J.L."/>
            <person name="Dai X."/>
            <person name="Dawson M.W."/>
            <person name="Muller H.G."/>
            <person name="Kugler K."/>
            <person name="Rivarola-Duarte L."/>
            <person name="Spannagl M."/>
            <person name="Mayer K.F.X."/>
            <person name="Lu F.H."/>
            <person name="Bevan M.W."/>
            <person name="Leroy P."/>
            <person name="Li P."/>
            <person name="You F.M."/>
            <person name="Sun Q."/>
            <person name="Liu Z."/>
            <person name="Lyons E."/>
            <person name="Wicker T."/>
            <person name="Salzberg S.L."/>
            <person name="Devos K.M."/>
            <person name="Dvorak J."/>
        </authorList>
    </citation>
    <scope>NUCLEOTIDE SEQUENCE [LARGE SCALE GENOMIC DNA]</scope>
    <source>
        <strain evidence="1">cv. AL8/78</strain>
    </source>
</reference>
<dbReference type="Proteomes" id="UP000015105">
    <property type="component" value="Chromosome 4D"/>
</dbReference>
<accession>A0A453HTH4</accession>
<dbReference type="Gramene" id="AET4Gv20286800.2">
    <property type="protein sequence ID" value="AET4Gv20286800.2"/>
    <property type="gene ID" value="AET4Gv20286800"/>
</dbReference>
<dbReference type="AlphaFoldDB" id="A0A453HTH4"/>
<evidence type="ECO:0000313" key="1">
    <source>
        <dbReference type="EnsemblPlants" id="AET4Gv20286800.2"/>
    </source>
</evidence>
<sequence>GDRSITQIYITWLVMQGRSVAIADIYFTMAGVTSDSSQETMSKRWNLAGMTALVTGGTKGIGYVQLCFISWLCTLD</sequence>